<reference evidence="1 2" key="1">
    <citation type="submission" date="2018-08" db="EMBL/GenBank/DDBJ databases">
        <title>Cellulomonas rhizosphaerae sp. nov., a novel actinomycete isolated from soil.</title>
        <authorList>
            <person name="Tian Y."/>
        </authorList>
    </citation>
    <scope>NUCLEOTIDE SEQUENCE [LARGE SCALE GENOMIC DNA]</scope>
    <source>
        <strain evidence="1 2">NEAU-TCZ24</strain>
    </source>
</reference>
<keyword evidence="2" id="KW-1185">Reference proteome</keyword>
<evidence type="ECO:0000313" key="1">
    <source>
        <dbReference type="EMBL" id="RHA38694.1"/>
    </source>
</evidence>
<protein>
    <submittedName>
        <fullName evidence="1">Uncharacterized protein</fullName>
    </submittedName>
</protein>
<organism evidence="1 2">
    <name type="scientific">Cellulomonas rhizosphaerae</name>
    <dbReference type="NCBI Taxonomy" id="2293719"/>
    <lineage>
        <taxon>Bacteria</taxon>
        <taxon>Bacillati</taxon>
        <taxon>Actinomycetota</taxon>
        <taxon>Actinomycetes</taxon>
        <taxon>Micrococcales</taxon>
        <taxon>Cellulomonadaceae</taxon>
        <taxon>Cellulomonas</taxon>
    </lineage>
</organism>
<evidence type="ECO:0000313" key="2">
    <source>
        <dbReference type="Proteomes" id="UP000283374"/>
    </source>
</evidence>
<comment type="caution">
    <text evidence="1">The sequence shown here is derived from an EMBL/GenBank/DDBJ whole genome shotgun (WGS) entry which is preliminary data.</text>
</comment>
<name>A0A413RJJ3_9CELL</name>
<dbReference type="RefSeq" id="WP_118767887.1">
    <property type="nucleotide sequence ID" value="NZ_QWKP01000211.1"/>
</dbReference>
<gene>
    <name evidence="1" type="ORF">D1825_13245</name>
</gene>
<accession>A0A413RJJ3</accession>
<proteinExistence type="predicted"/>
<dbReference type="EMBL" id="QWKP01000211">
    <property type="protein sequence ID" value="RHA38694.1"/>
    <property type="molecule type" value="Genomic_DNA"/>
</dbReference>
<dbReference type="AlphaFoldDB" id="A0A413RJJ3"/>
<sequence length="179" mass="19458">MSPSARVLSGVFLEFEGQPVSASGLFWGEFAPCGCLCGAMTVDRGNGDVLLTADQARLDMNAGIKALAERNAEDGFVFRLMSQEQYRATPFGCEHEPKWGVVEIKAPEGHAWATTDRWHSGRRTRRRHIVPEAAVDAWADVPPALCGAVRSRHAASWSTDRSHTSDTVTCRKCEAAVAA</sequence>
<dbReference type="Proteomes" id="UP000283374">
    <property type="component" value="Unassembled WGS sequence"/>
</dbReference>
<dbReference type="OrthoDB" id="4248180at2"/>